<keyword evidence="1" id="KW-0812">Transmembrane</keyword>
<evidence type="ECO:0000313" key="2">
    <source>
        <dbReference type="EMBL" id="MFC7319819.1"/>
    </source>
</evidence>
<accession>A0ABW2JZQ7</accession>
<organism evidence="2 3">
    <name type="scientific">Halobacillus campisalis</name>
    <dbReference type="NCBI Taxonomy" id="435909"/>
    <lineage>
        <taxon>Bacteria</taxon>
        <taxon>Bacillati</taxon>
        <taxon>Bacillota</taxon>
        <taxon>Bacilli</taxon>
        <taxon>Bacillales</taxon>
        <taxon>Bacillaceae</taxon>
        <taxon>Halobacillus</taxon>
    </lineage>
</organism>
<dbReference type="Proteomes" id="UP001596494">
    <property type="component" value="Unassembled WGS sequence"/>
</dbReference>
<evidence type="ECO:0000313" key="3">
    <source>
        <dbReference type="Proteomes" id="UP001596494"/>
    </source>
</evidence>
<evidence type="ECO:0000256" key="1">
    <source>
        <dbReference type="SAM" id="Phobius"/>
    </source>
</evidence>
<comment type="caution">
    <text evidence="2">The sequence shown here is derived from an EMBL/GenBank/DDBJ whole genome shotgun (WGS) entry which is preliminary data.</text>
</comment>
<sequence>MLFTGLFLFNVIVVALFLVLFKSFGRESKIKGTLMAVVFMALSINSTFAAFGYSTALGYTYIFTYVIAGIIAVSLTKKGALTNQ</sequence>
<feature type="transmembrane region" description="Helical" evidence="1">
    <location>
        <begin position="6"/>
        <end position="25"/>
    </location>
</feature>
<feature type="transmembrane region" description="Helical" evidence="1">
    <location>
        <begin position="59"/>
        <end position="76"/>
    </location>
</feature>
<name>A0ABW2JZQ7_9BACI</name>
<feature type="transmembrane region" description="Helical" evidence="1">
    <location>
        <begin position="32"/>
        <end position="53"/>
    </location>
</feature>
<dbReference type="EMBL" id="JBHTBY010000001">
    <property type="protein sequence ID" value="MFC7319819.1"/>
    <property type="molecule type" value="Genomic_DNA"/>
</dbReference>
<dbReference type="RefSeq" id="WP_289215592.1">
    <property type="nucleotide sequence ID" value="NZ_JAPVRC010000003.1"/>
</dbReference>
<proteinExistence type="predicted"/>
<keyword evidence="1" id="KW-0472">Membrane</keyword>
<gene>
    <name evidence="2" type="ORF">ACFQMN_02820</name>
</gene>
<keyword evidence="1" id="KW-1133">Transmembrane helix</keyword>
<reference evidence="3" key="1">
    <citation type="journal article" date="2019" name="Int. J. Syst. Evol. Microbiol.">
        <title>The Global Catalogue of Microorganisms (GCM) 10K type strain sequencing project: providing services to taxonomists for standard genome sequencing and annotation.</title>
        <authorList>
            <consortium name="The Broad Institute Genomics Platform"/>
            <consortium name="The Broad Institute Genome Sequencing Center for Infectious Disease"/>
            <person name="Wu L."/>
            <person name="Ma J."/>
        </authorList>
    </citation>
    <scope>NUCLEOTIDE SEQUENCE [LARGE SCALE GENOMIC DNA]</scope>
    <source>
        <strain evidence="3">CCUG 73951</strain>
    </source>
</reference>
<keyword evidence="3" id="KW-1185">Reference proteome</keyword>
<protein>
    <submittedName>
        <fullName evidence="2">Uncharacterized protein</fullName>
    </submittedName>
</protein>